<evidence type="ECO:0000256" key="1">
    <source>
        <dbReference type="ARBA" id="ARBA00022660"/>
    </source>
</evidence>
<feature type="transmembrane region" description="Helical" evidence="2">
    <location>
        <begin position="36"/>
        <end position="59"/>
    </location>
</feature>
<keyword evidence="2" id="KW-1133">Transmembrane helix</keyword>
<feature type="transmembrane region" description="Helical" evidence="2">
    <location>
        <begin position="387"/>
        <end position="404"/>
    </location>
</feature>
<dbReference type="GO" id="GO:0009060">
    <property type="term" value="P:aerobic respiration"/>
    <property type="evidence" value="ECO:0007669"/>
    <property type="project" value="InterPro"/>
</dbReference>
<evidence type="ECO:0000256" key="2">
    <source>
        <dbReference type="SAM" id="Phobius"/>
    </source>
</evidence>
<organism evidence="4 5">
    <name type="scientific">Novacetimonas pomaceti</name>
    <dbReference type="NCBI Taxonomy" id="2021998"/>
    <lineage>
        <taxon>Bacteria</taxon>
        <taxon>Pseudomonadati</taxon>
        <taxon>Pseudomonadota</taxon>
        <taxon>Alphaproteobacteria</taxon>
        <taxon>Acetobacterales</taxon>
        <taxon>Acetobacteraceae</taxon>
        <taxon>Novacetimonas</taxon>
    </lineage>
</organism>
<dbReference type="GO" id="GO:0020037">
    <property type="term" value="F:heme binding"/>
    <property type="evidence" value="ECO:0007669"/>
    <property type="project" value="InterPro"/>
</dbReference>
<keyword evidence="1" id="KW-0249">Electron transport</keyword>
<comment type="caution">
    <text evidence="4">The sequence shown here is derived from an EMBL/GenBank/DDBJ whole genome shotgun (WGS) entry which is preliminary data.</text>
</comment>
<dbReference type="InterPro" id="IPR036927">
    <property type="entry name" value="Cyt_c_oxase-like_su1_sf"/>
</dbReference>
<dbReference type="EMBL" id="NOXG01000002">
    <property type="protein sequence ID" value="PYD76572.1"/>
    <property type="molecule type" value="Genomic_DNA"/>
</dbReference>
<feature type="transmembrane region" description="Helical" evidence="2">
    <location>
        <begin position="299"/>
        <end position="317"/>
    </location>
</feature>
<dbReference type="GO" id="GO:0004129">
    <property type="term" value="F:cytochrome-c oxidase activity"/>
    <property type="evidence" value="ECO:0007669"/>
    <property type="project" value="InterPro"/>
</dbReference>
<dbReference type="InterPro" id="IPR000883">
    <property type="entry name" value="Cyt_C_Oxase_1"/>
</dbReference>
<feature type="transmembrane region" description="Helical" evidence="2">
    <location>
        <begin position="122"/>
        <end position="143"/>
    </location>
</feature>
<feature type="transmembrane region" description="Helical" evidence="2">
    <location>
        <begin position="329"/>
        <end position="349"/>
    </location>
</feature>
<feature type="transmembrane region" description="Helical" evidence="2">
    <location>
        <begin position="86"/>
        <end position="110"/>
    </location>
</feature>
<feature type="transmembrane region" description="Helical" evidence="2">
    <location>
        <begin position="149"/>
        <end position="173"/>
    </location>
</feature>
<dbReference type="PANTHER" id="PTHR10422">
    <property type="entry name" value="CYTOCHROME C OXIDASE SUBUNIT 1"/>
    <property type="match status" value="1"/>
</dbReference>
<dbReference type="GO" id="GO:0022904">
    <property type="term" value="P:respiratory electron transport chain"/>
    <property type="evidence" value="ECO:0007669"/>
    <property type="project" value="TreeGrafter"/>
</dbReference>
<sequence length="473" mass="49098">MPTVGQDRIDGGNAGLPARLAGQRGHADGHRKVGTLYLSLSVVAGIVGGMLAVALQAGLLPHDVLARWGGGDPAGMWERIATRHGMMMVFFCVLPALSGGFGNWFVPLLTGARDMAFPRFNMACWCAVAGSFVMALVGLSVATSPLVSVAALLLWCVGMLGMGINMVASVLNMRAPAMRLRDMPVFVWAQVLTAFMLVMVVPVLAAALTRIVLDGGDVLAHVDTVLHAFSGPEVALLLLPSMGIVSQVVETFCGVSLRWRMPVVMALTVMSVGGASIWTHDLFDGLLNTADAFRTTGELIVILAPVVVVMAAWGATLGAAGQVSFRLPMAWAGGCAVLLVVGGVMSLLSGGTGDVHAATVFAAVFATFAGFYYWIGKMSGHLVPRMAGNIHFALTAVGTAVSLMTHQGPLAVAGAVMMGVSILVFAGVLVATCMRGQGHVAANYWGAGARTLEWSLPSPVGTALNMDAKGNRS</sequence>
<feature type="transmembrane region" description="Helical" evidence="2">
    <location>
        <begin position="355"/>
        <end position="375"/>
    </location>
</feature>
<dbReference type="RefSeq" id="WP_110526959.1">
    <property type="nucleotide sequence ID" value="NZ_NOXG01000002.1"/>
</dbReference>
<feature type="transmembrane region" description="Helical" evidence="2">
    <location>
        <begin position="185"/>
        <end position="208"/>
    </location>
</feature>
<proteinExistence type="predicted"/>
<dbReference type="PRINTS" id="PR01165">
    <property type="entry name" value="CYCOXIDASEI"/>
</dbReference>
<feature type="domain" description="Cytochrome oxidase subunit I profile" evidence="3">
    <location>
        <begin position="30"/>
        <end position="404"/>
    </location>
</feature>
<keyword evidence="1" id="KW-0813">Transport</keyword>
<dbReference type="PROSITE" id="PS50855">
    <property type="entry name" value="COX1"/>
    <property type="match status" value="1"/>
</dbReference>
<reference evidence="4 5" key="1">
    <citation type="submission" date="2017-07" db="EMBL/GenBank/DDBJ databases">
        <title>A draft genome sequence of Komagataeibacter sp. T5K1.</title>
        <authorList>
            <person name="Skraban J."/>
            <person name="Cleenwerck I."/>
            <person name="Vandamme P."/>
            <person name="Trcek J."/>
        </authorList>
    </citation>
    <scope>NUCLEOTIDE SEQUENCE [LARGE SCALE GENOMIC DNA]</scope>
    <source>
        <strain evidence="4 5">T5K1</strain>
    </source>
</reference>
<dbReference type="SUPFAM" id="SSF81442">
    <property type="entry name" value="Cytochrome c oxidase subunit I-like"/>
    <property type="match status" value="1"/>
</dbReference>
<dbReference type="PANTHER" id="PTHR10422:SF18">
    <property type="entry name" value="CYTOCHROME C OXIDASE SUBUNIT 1"/>
    <property type="match status" value="1"/>
</dbReference>
<dbReference type="Pfam" id="PF00115">
    <property type="entry name" value="COX1"/>
    <property type="match status" value="1"/>
</dbReference>
<feature type="transmembrane region" description="Helical" evidence="2">
    <location>
        <begin position="261"/>
        <end position="279"/>
    </location>
</feature>
<evidence type="ECO:0000313" key="4">
    <source>
        <dbReference type="EMBL" id="PYD76572.1"/>
    </source>
</evidence>
<protein>
    <submittedName>
        <fullName evidence="4">Cytochrome oxidase</fullName>
    </submittedName>
</protein>
<feature type="transmembrane region" description="Helical" evidence="2">
    <location>
        <begin position="228"/>
        <end position="249"/>
    </location>
</feature>
<dbReference type="GO" id="GO:0016020">
    <property type="term" value="C:membrane"/>
    <property type="evidence" value="ECO:0007669"/>
    <property type="project" value="InterPro"/>
</dbReference>
<dbReference type="Proteomes" id="UP000247609">
    <property type="component" value="Unassembled WGS sequence"/>
</dbReference>
<dbReference type="InterPro" id="IPR023616">
    <property type="entry name" value="Cyt_c_oxase-like_su1_dom"/>
</dbReference>
<keyword evidence="2" id="KW-0472">Membrane</keyword>
<dbReference type="Gene3D" id="1.20.210.10">
    <property type="entry name" value="Cytochrome c oxidase-like, subunit I domain"/>
    <property type="match status" value="1"/>
</dbReference>
<name>A0A318QGR3_9PROT</name>
<evidence type="ECO:0000259" key="3">
    <source>
        <dbReference type="PROSITE" id="PS50855"/>
    </source>
</evidence>
<accession>A0A318QGR3</accession>
<dbReference type="AlphaFoldDB" id="A0A318QGR3"/>
<dbReference type="GO" id="GO:0015990">
    <property type="term" value="P:electron transport coupled proton transport"/>
    <property type="evidence" value="ECO:0007669"/>
    <property type="project" value="TreeGrafter"/>
</dbReference>
<keyword evidence="2" id="KW-0812">Transmembrane</keyword>
<gene>
    <name evidence="4" type="ORF">CFR71_03365</name>
</gene>
<keyword evidence="1" id="KW-0679">Respiratory chain</keyword>
<evidence type="ECO:0000313" key="5">
    <source>
        <dbReference type="Proteomes" id="UP000247609"/>
    </source>
</evidence>
<feature type="transmembrane region" description="Helical" evidence="2">
    <location>
        <begin position="410"/>
        <end position="431"/>
    </location>
</feature>